<keyword evidence="1" id="KW-0812">Transmembrane</keyword>
<evidence type="ECO:0000313" key="2">
    <source>
        <dbReference type="EMBL" id="MCP0885768.1"/>
    </source>
</evidence>
<reference evidence="2 3" key="1">
    <citation type="journal article" date="2023" name="Int. J. Syst. Evol. Microbiol.">
        <title>Ligilactobacillus ubinensis sp. nov., a novel species isolated from the wild ferment of a durian fruit (Durio zibethinus).</title>
        <authorList>
            <person name="Heng Y.C."/>
            <person name="Menon N."/>
            <person name="Chen B."/>
            <person name="Loo B.Z.L."/>
            <person name="Wong G.W.J."/>
            <person name="Lim A.C.H."/>
            <person name="Silvaraju S."/>
            <person name="Kittelmann S."/>
        </authorList>
    </citation>
    <scope>NUCLEOTIDE SEQUENCE [LARGE SCALE GENOMIC DNA]</scope>
    <source>
        <strain evidence="2 3">WILCCON 0076</strain>
    </source>
</reference>
<name>A0A9X2FK26_9LACO</name>
<keyword evidence="1" id="KW-1133">Transmembrane helix</keyword>
<evidence type="ECO:0000313" key="3">
    <source>
        <dbReference type="Proteomes" id="UP001139006"/>
    </source>
</evidence>
<feature type="transmembrane region" description="Helical" evidence="1">
    <location>
        <begin position="17"/>
        <end position="36"/>
    </location>
</feature>
<comment type="caution">
    <text evidence="2">The sequence shown here is derived from an EMBL/GenBank/DDBJ whole genome shotgun (WGS) entry which is preliminary data.</text>
</comment>
<keyword evidence="1" id="KW-0472">Membrane</keyword>
<dbReference type="EMBL" id="JAIULA010000001">
    <property type="protein sequence ID" value="MCP0885768.1"/>
    <property type="molecule type" value="Genomic_DNA"/>
</dbReference>
<dbReference type="Proteomes" id="UP001139006">
    <property type="component" value="Unassembled WGS sequence"/>
</dbReference>
<keyword evidence="3" id="KW-1185">Reference proteome</keyword>
<accession>A0A9X2FK26</accession>
<dbReference type="AlphaFoldDB" id="A0A9X2FK26"/>
<dbReference type="RefSeq" id="WP_253358441.1">
    <property type="nucleotide sequence ID" value="NZ_JAIULA010000001.1"/>
</dbReference>
<evidence type="ECO:0000256" key="1">
    <source>
        <dbReference type="SAM" id="Phobius"/>
    </source>
</evidence>
<sequence length="49" mass="5515">MAFIMLIVGIFLRIENYRIGFLFIGLALVLFIVRLVQKIGGKAGKYKGL</sequence>
<gene>
    <name evidence="2" type="ORF">LB941_00285</name>
</gene>
<proteinExistence type="predicted"/>
<organism evidence="2 3">
    <name type="scientific">Ligilactobacillus ubinensis</name>
    <dbReference type="NCBI Taxonomy" id="2876789"/>
    <lineage>
        <taxon>Bacteria</taxon>
        <taxon>Bacillati</taxon>
        <taxon>Bacillota</taxon>
        <taxon>Bacilli</taxon>
        <taxon>Lactobacillales</taxon>
        <taxon>Lactobacillaceae</taxon>
        <taxon>Ligilactobacillus</taxon>
    </lineage>
</organism>
<protein>
    <submittedName>
        <fullName evidence="2">Uncharacterized protein</fullName>
    </submittedName>
</protein>